<dbReference type="AlphaFoldDB" id="A0A7S4VV32"/>
<evidence type="ECO:0000256" key="8">
    <source>
        <dbReference type="ARBA" id="ARBA00023242"/>
    </source>
</evidence>
<protein>
    <recommendedName>
        <fullName evidence="11">SAM domain-containing protein</fullName>
    </recommendedName>
</protein>
<accession>A0A7S4VV32</accession>
<sequence length="456" mass="46977">MQTFFQSSDHTYNKTRTVQEVMFNFDPSTAAAGGPASPTDDGSTKLGTLATPYSVTSERNGLTTIYIQAITAMPQYEAKSFEELRFEDYQAGNKGSMWQSCAAAPATGDLGNGGIFGAPAPAPAFCAPAPAFGVPAPAPPPAAGGFSYGGFPKTKFGSSTPTPGFSFGRTKMDAAPAPAAGGFRFEGSATTPAKDSKLNTSAPAAGGFSFGGTSTTTTAIPAKDSKPAAPPALAAGGFSFGGSVAAPGPAISEKKSKATASATPASAVGGFSLDGAASTTANNKDAYPSSKSSFNIPVTTKMSSQRPPTQVMSPQQQSPLTSTTLEVNCGQTVQSQLPQTMQLLQSKFPGGNFVPVATEVVRVENAQVSQSPTPMHASDNLKNATPEQICQWLSKRGVSKASIDVLQREEIDGTFFFEESIGDVRNILRGEGIKLGQISKIVSSVEDAKRAGSLIF</sequence>
<keyword evidence="6" id="KW-0811">Translocation</keyword>
<proteinExistence type="inferred from homology"/>
<dbReference type="FunFam" id="1.10.10.2360:FF:000001">
    <property type="entry name" value="Nuclear pore complex protein Nup98-Nup96"/>
    <property type="match status" value="1"/>
</dbReference>
<evidence type="ECO:0000256" key="3">
    <source>
        <dbReference type="ARBA" id="ARBA00022448"/>
    </source>
</evidence>
<feature type="region of interest" description="Disordered" evidence="9">
    <location>
        <begin position="178"/>
        <end position="212"/>
    </location>
</feature>
<comment type="subcellular location">
    <subcellularLocation>
        <location evidence="1">Nucleus</location>
        <location evidence="1">Nuclear pore complex</location>
    </subcellularLocation>
</comment>
<dbReference type="GO" id="GO:0051028">
    <property type="term" value="P:mRNA transport"/>
    <property type="evidence" value="ECO:0007669"/>
    <property type="project" value="UniProtKB-KW"/>
</dbReference>
<dbReference type="PANTHER" id="PTHR23198:SF6">
    <property type="entry name" value="NUCLEAR PORE COMPLEX PROTEIN NUP98-NUP96"/>
    <property type="match status" value="1"/>
</dbReference>
<gene>
    <name evidence="10" type="ORF">DBRI00130_LOCUS13524</name>
</gene>
<dbReference type="Gene3D" id="1.10.10.2360">
    <property type="match status" value="1"/>
</dbReference>
<comment type="similarity">
    <text evidence="2">Belongs to the nucleoporin GLFG family.</text>
</comment>
<dbReference type="GO" id="GO:0006405">
    <property type="term" value="P:RNA export from nucleus"/>
    <property type="evidence" value="ECO:0007669"/>
    <property type="project" value="TreeGrafter"/>
</dbReference>
<organism evidence="10">
    <name type="scientific">Ditylum brightwellii</name>
    <dbReference type="NCBI Taxonomy" id="49249"/>
    <lineage>
        <taxon>Eukaryota</taxon>
        <taxon>Sar</taxon>
        <taxon>Stramenopiles</taxon>
        <taxon>Ochrophyta</taxon>
        <taxon>Bacillariophyta</taxon>
        <taxon>Mediophyceae</taxon>
        <taxon>Lithodesmiophycidae</taxon>
        <taxon>Lithodesmiales</taxon>
        <taxon>Lithodesmiaceae</taxon>
        <taxon>Ditylum</taxon>
    </lineage>
</organism>
<keyword evidence="5" id="KW-0653">Protein transport</keyword>
<dbReference type="PANTHER" id="PTHR23198">
    <property type="entry name" value="NUCLEOPORIN"/>
    <property type="match status" value="1"/>
</dbReference>
<evidence type="ECO:0000256" key="5">
    <source>
        <dbReference type="ARBA" id="ARBA00022927"/>
    </source>
</evidence>
<dbReference type="GO" id="GO:0000973">
    <property type="term" value="P:post-transcriptional tethering of RNA polymerase II gene DNA at nuclear periphery"/>
    <property type="evidence" value="ECO:0007669"/>
    <property type="project" value="TreeGrafter"/>
</dbReference>
<keyword evidence="7" id="KW-0906">Nuclear pore complex</keyword>
<evidence type="ECO:0000313" key="10">
    <source>
        <dbReference type="EMBL" id="CAE4604573.1"/>
    </source>
</evidence>
<evidence type="ECO:0000256" key="7">
    <source>
        <dbReference type="ARBA" id="ARBA00023132"/>
    </source>
</evidence>
<name>A0A7S4VV32_9STRA</name>
<dbReference type="GO" id="GO:0008139">
    <property type="term" value="F:nuclear localization sequence binding"/>
    <property type="evidence" value="ECO:0007669"/>
    <property type="project" value="TreeGrafter"/>
</dbReference>
<reference evidence="10" key="1">
    <citation type="submission" date="2021-01" db="EMBL/GenBank/DDBJ databases">
        <authorList>
            <person name="Corre E."/>
            <person name="Pelletier E."/>
            <person name="Niang G."/>
            <person name="Scheremetjew M."/>
            <person name="Finn R."/>
            <person name="Kale V."/>
            <person name="Holt S."/>
            <person name="Cochrane G."/>
            <person name="Meng A."/>
            <person name="Brown T."/>
            <person name="Cohen L."/>
        </authorList>
    </citation>
    <scope>NUCLEOTIDE SEQUENCE</scope>
    <source>
        <strain evidence="10">GSO104</strain>
    </source>
</reference>
<dbReference type="EMBL" id="HBNS01016918">
    <property type="protein sequence ID" value="CAE4604573.1"/>
    <property type="molecule type" value="Transcribed_RNA"/>
</dbReference>
<evidence type="ECO:0000256" key="1">
    <source>
        <dbReference type="ARBA" id="ARBA00004567"/>
    </source>
</evidence>
<evidence type="ECO:0000256" key="6">
    <source>
        <dbReference type="ARBA" id="ARBA00023010"/>
    </source>
</evidence>
<feature type="region of interest" description="Disordered" evidence="9">
    <location>
        <begin position="279"/>
        <end position="319"/>
    </location>
</feature>
<evidence type="ECO:0008006" key="11">
    <source>
        <dbReference type="Google" id="ProtNLM"/>
    </source>
</evidence>
<feature type="compositionally biased region" description="Low complexity" evidence="9">
    <location>
        <begin position="200"/>
        <end position="212"/>
    </location>
</feature>
<dbReference type="GO" id="GO:0017056">
    <property type="term" value="F:structural constituent of nuclear pore"/>
    <property type="evidence" value="ECO:0007669"/>
    <property type="project" value="TreeGrafter"/>
</dbReference>
<keyword evidence="4" id="KW-0509">mRNA transport</keyword>
<keyword evidence="8" id="KW-0539">Nucleus</keyword>
<dbReference type="GO" id="GO:0034398">
    <property type="term" value="P:telomere tethering at nuclear periphery"/>
    <property type="evidence" value="ECO:0007669"/>
    <property type="project" value="TreeGrafter"/>
</dbReference>
<dbReference type="Gene3D" id="1.10.150.50">
    <property type="entry name" value="Transcription Factor, Ets-1"/>
    <property type="match status" value="1"/>
</dbReference>
<dbReference type="GO" id="GO:0044614">
    <property type="term" value="C:nuclear pore cytoplasmic filaments"/>
    <property type="evidence" value="ECO:0007669"/>
    <property type="project" value="TreeGrafter"/>
</dbReference>
<dbReference type="GO" id="GO:0006606">
    <property type="term" value="P:protein import into nucleus"/>
    <property type="evidence" value="ECO:0007669"/>
    <property type="project" value="TreeGrafter"/>
</dbReference>
<evidence type="ECO:0000256" key="2">
    <source>
        <dbReference type="ARBA" id="ARBA00008926"/>
    </source>
</evidence>
<dbReference type="GO" id="GO:0003723">
    <property type="term" value="F:RNA binding"/>
    <property type="evidence" value="ECO:0007669"/>
    <property type="project" value="TreeGrafter"/>
</dbReference>
<evidence type="ECO:0000256" key="4">
    <source>
        <dbReference type="ARBA" id="ARBA00022816"/>
    </source>
</evidence>
<evidence type="ECO:0000256" key="9">
    <source>
        <dbReference type="SAM" id="MobiDB-lite"/>
    </source>
</evidence>
<dbReference type="Pfam" id="PF21240">
    <property type="entry name" value="Nup98_GLEBS"/>
    <property type="match status" value="1"/>
</dbReference>
<keyword evidence="3" id="KW-0813">Transport</keyword>
<dbReference type="InterPro" id="IPR013761">
    <property type="entry name" value="SAM/pointed_sf"/>
</dbReference>
<dbReference type="InterPro" id="IPR037665">
    <property type="entry name" value="Nucleoporin_S59-like"/>
</dbReference>